<feature type="site" description="Lowers pKa of active site Tyr" evidence="4">
    <location>
        <position position="82"/>
    </location>
</feature>
<dbReference type="Gene3D" id="3.20.20.100">
    <property type="entry name" value="NADP-dependent oxidoreductase domain"/>
    <property type="match status" value="1"/>
</dbReference>
<dbReference type="PANTHER" id="PTHR11732">
    <property type="entry name" value="ALDO/KETO REDUCTASE"/>
    <property type="match status" value="1"/>
</dbReference>
<evidence type="ECO:0000313" key="7">
    <source>
        <dbReference type="Proteomes" id="UP001152885"/>
    </source>
</evidence>
<feature type="domain" description="NADP-dependent oxidoreductase" evidence="5">
    <location>
        <begin position="28"/>
        <end position="197"/>
    </location>
</feature>
<dbReference type="InterPro" id="IPR018170">
    <property type="entry name" value="Aldo/ket_reductase_CS"/>
</dbReference>
<feature type="active site" description="Proton donor" evidence="2">
    <location>
        <position position="59"/>
    </location>
</feature>
<dbReference type="CDD" id="cd19071">
    <property type="entry name" value="AKR_AKR1-5-like"/>
    <property type="match status" value="1"/>
</dbReference>
<organism evidence="6 7">
    <name type="scientific">Candida verbasci</name>
    <dbReference type="NCBI Taxonomy" id="1227364"/>
    <lineage>
        <taxon>Eukaryota</taxon>
        <taxon>Fungi</taxon>
        <taxon>Dikarya</taxon>
        <taxon>Ascomycota</taxon>
        <taxon>Saccharomycotina</taxon>
        <taxon>Pichiomycetes</taxon>
        <taxon>Debaryomycetaceae</taxon>
        <taxon>Candida/Lodderomyces clade</taxon>
        <taxon>Candida</taxon>
    </lineage>
</organism>
<accession>A0A9W4XCS0</accession>
<dbReference type="InterPro" id="IPR036812">
    <property type="entry name" value="NAD(P)_OxRdtase_dom_sf"/>
</dbReference>
<dbReference type="EMBL" id="CANTUO010000001">
    <property type="protein sequence ID" value="CAI5757508.1"/>
    <property type="molecule type" value="Genomic_DNA"/>
</dbReference>
<evidence type="ECO:0000256" key="4">
    <source>
        <dbReference type="PIRSR" id="PIRSR000097-3"/>
    </source>
</evidence>
<dbReference type="InterPro" id="IPR023210">
    <property type="entry name" value="NADP_OxRdtase_dom"/>
</dbReference>
<dbReference type="GO" id="GO:0016616">
    <property type="term" value="F:oxidoreductase activity, acting on the CH-OH group of donors, NAD or NADP as acceptor"/>
    <property type="evidence" value="ECO:0007669"/>
    <property type="project" value="UniProtKB-ARBA"/>
</dbReference>
<dbReference type="PROSITE" id="PS00062">
    <property type="entry name" value="ALDOKETO_REDUCTASE_2"/>
    <property type="match status" value="1"/>
</dbReference>
<dbReference type="AlphaFoldDB" id="A0A9W4XCS0"/>
<proteinExistence type="predicted"/>
<protein>
    <recommendedName>
        <fullName evidence="5">NADP-dependent oxidoreductase domain-containing protein</fullName>
    </recommendedName>
</protein>
<dbReference type="PRINTS" id="PR00069">
    <property type="entry name" value="ALDKETRDTASE"/>
</dbReference>
<dbReference type="Pfam" id="PF00248">
    <property type="entry name" value="Aldo_ket_red"/>
    <property type="match status" value="1"/>
</dbReference>
<evidence type="ECO:0000256" key="3">
    <source>
        <dbReference type="PIRSR" id="PIRSR000097-2"/>
    </source>
</evidence>
<reference evidence="6" key="1">
    <citation type="submission" date="2022-12" db="EMBL/GenBank/DDBJ databases">
        <authorList>
            <person name="Brejova B."/>
        </authorList>
    </citation>
    <scope>NUCLEOTIDE SEQUENCE</scope>
</reference>
<dbReference type="InterPro" id="IPR020471">
    <property type="entry name" value="AKR"/>
</dbReference>
<dbReference type="SUPFAM" id="SSF51430">
    <property type="entry name" value="NAD(P)-linked oxidoreductase"/>
    <property type="match status" value="1"/>
</dbReference>
<name>A0A9W4XCS0_9ASCO</name>
<evidence type="ECO:0000313" key="6">
    <source>
        <dbReference type="EMBL" id="CAI5757508.1"/>
    </source>
</evidence>
<comment type="caution">
    <text evidence="6">The sequence shown here is derived from an EMBL/GenBank/DDBJ whole genome shotgun (WGS) entry which is preliminary data.</text>
</comment>
<dbReference type="OrthoDB" id="416253at2759"/>
<keyword evidence="1" id="KW-0560">Oxidoreductase</keyword>
<gene>
    <name evidence="6" type="ORF">CANVERA_P2022</name>
</gene>
<keyword evidence="7" id="KW-1185">Reference proteome</keyword>
<evidence type="ECO:0000256" key="2">
    <source>
        <dbReference type="PIRSR" id="PIRSR000097-1"/>
    </source>
</evidence>
<feature type="binding site" evidence="3">
    <location>
        <position position="119"/>
    </location>
    <ligand>
        <name>substrate</name>
    </ligand>
</feature>
<dbReference type="PIRSF" id="PIRSF000097">
    <property type="entry name" value="AKR"/>
    <property type="match status" value="1"/>
</dbReference>
<evidence type="ECO:0000259" key="5">
    <source>
        <dbReference type="Pfam" id="PF00248"/>
    </source>
</evidence>
<dbReference type="Proteomes" id="UP001152885">
    <property type="component" value="Unassembled WGS sequence"/>
</dbReference>
<sequence length="249" mass="28421">MPLTTKSGNPITIGVGTGSAVKLVKREDPTNAEKQQVIIDIVKNALDIGYNHIDSAEVYLTQPEVGKAIKGREREDLFITTKYAISSTFITKESFTPEEFAKQTFKELGTDYIDLFLIHFPADDYVQTWKDVIKLRDEGLVRYIGVSNFKPEEIEKLIEFEIPLVNQIEYYWGIDKPKVLDFHKKHNILIEAYSPLKPIKDPELIKLAEDANISPAQYLLKHLLDNGILPVTTSFQKEKLLDSFKVHNL</sequence>
<evidence type="ECO:0000256" key="1">
    <source>
        <dbReference type="ARBA" id="ARBA00023002"/>
    </source>
</evidence>